<evidence type="ECO:0000313" key="3">
    <source>
        <dbReference type="EMBL" id="OBZ74233.1"/>
    </source>
</evidence>
<proteinExistence type="predicted"/>
<comment type="caution">
    <text evidence="3">The sequence shown here is derived from an EMBL/GenBank/DDBJ whole genome shotgun (WGS) entry which is preliminary data.</text>
</comment>
<name>A0A1C7MBE7_GRIFR</name>
<dbReference type="PANTHER" id="PTHR24413">
    <property type="entry name" value="SPECKLE-TYPE POZ PROTEIN"/>
    <property type="match status" value="1"/>
</dbReference>
<dbReference type="CDD" id="cd18186">
    <property type="entry name" value="BTB_POZ_ZBTB_KLHL-like"/>
    <property type="match status" value="2"/>
</dbReference>
<dbReference type="Proteomes" id="UP000092993">
    <property type="component" value="Unassembled WGS sequence"/>
</dbReference>
<dbReference type="Pfam" id="PF00651">
    <property type="entry name" value="BTB"/>
    <property type="match status" value="2"/>
</dbReference>
<feature type="domain" description="BTB" evidence="2">
    <location>
        <begin position="22"/>
        <end position="88"/>
    </location>
</feature>
<feature type="region of interest" description="Disordered" evidence="1">
    <location>
        <begin position="251"/>
        <end position="271"/>
    </location>
</feature>
<feature type="domain" description="BTB" evidence="2">
    <location>
        <begin position="220"/>
        <end position="300"/>
    </location>
</feature>
<reference evidence="3 4" key="1">
    <citation type="submission" date="2016-03" db="EMBL/GenBank/DDBJ databases">
        <title>Whole genome sequencing of Grifola frondosa 9006-11.</title>
        <authorList>
            <person name="Min B."/>
            <person name="Park H."/>
            <person name="Kim J.-G."/>
            <person name="Cho H."/>
            <person name="Oh Y.-L."/>
            <person name="Kong W.-S."/>
            <person name="Choi I.-G."/>
        </authorList>
    </citation>
    <scope>NUCLEOTIDE SEQUENCE [LARGE SCALE GENOMIC DNA]</scope>
    <source>
        <strain evidence="3 4">9006-11</strain>
    </source>
</reference>
<dbReference type="SUPFAM" id="SSF54695">
    <property type="entry name" value="POZ domain"/>
    <property type="match status" value="2"/>
</dbReference>
<sequence length="414" mass="46225">MEATFSSPTPATAPFPFNKPIADVILRSYDHIDFYVRSAILAEASPIFETMFTLPQPTTDSQDSKDGRAVIVVAEDSRTLECLLRLCYPITDPAITKLEEVVAVLSAAIKYEMEEAAALMKKELLSFAPRCPLKIWAIACRMELEAVARSAATHLLGKSLDLSMEDMEGISAGAYYRLRQFHRKDGHVETNFTFCRPPEPMQAENTETPPSTDCFMQPFSDIICRSSDGRDFPAHKVILSMASSVLRAKLAAPAEHGTDPSETDDGGSTERCMTLDFDEDSRTLAELLRLCYPGEETPTEHIPTVIAILKGAHKYGMDRHISLVERQWTKIASAEPLRAYFVAQQFDLHQCASDAAKRVLAIPIEESYVREMETSSAYAYIRLLKYSKTYKDAIQTAIGSERSLRCFLESMTDN</sequence>
<evidence type="ECO:0000259" key="2">
    <source>
        <dbReference type="PROSITE" id="PS50097"/>
    </source>
</evidence>
<organism evidence="3 4">
    <name type="scientific">Grifola frondosa</name>
    <name type="common">Maitake</name>
    <name type="synonym">Polyporus frondosus</name>
    <dbReference type="NCBI Taxonomy" id="5627"/>
    <lineage>
        <taxon>Eukaryota</taxon>
        <taxon>Fungi</taxon>
        <taxon>Dikarya</taxon>
        <taxon>Basidiomycota</taxon>
        <taxon>Agaricomycotina</taxon>
        <taxon>Agaricomycetes</taxon>
        <taxon>Polyporales</taxon>
        <taxon>Grifolaceae</taxon>
        <taxon>Grifola</taxon>
    </lineage>
</organism>
<dbReference type="SMART" id="SM00225">
    <property type="entry name" value="BTB"/>
    <property type="match status" value="2"/>
</dbReference>
<dbReference type="OMA" id="QMIRIED"/>
<dbReference type="InterPro" id="IPR000210">
    <property type="entry name" value="BTB/POZ_dom"/>
</dbReference>
<evidence type="ECO:0000313" key="4">
    <source>
        <dbReference type="Proteomes" id="UP000092993"/>
    </source>
</evidence>
<dbReference type="STRING" id="5627.A0A1C7MBE7"/>
<dbReference type="EMBL" id="LUGG01000006">
    <property type="protein sequence ID" value="OBZ74233.1"/>
    <property type="molecule type" value="Genomic_DNA"/>
</dbReference>
<keyword evidence="4" id="KW-1185">Reference proteome</keyword>
<dbReference type="Gene3D" id="3.30.710.10">
    <property type="entry name" value="Potassium Channel Kv1.1, Chain A"/>
    <property type="match status" value="2"/>
</dbReference>
<protein>
    <recommendedName>
        <fullName evidence="2">BTB domain-containing protein</fullName>
    </recommendedName>
</protein>
<evidence type="ECO:0000256" key="1">
    <source>
        <dbReference type="SAM" id="MobiDB-lite"/>
    </source>
</evidence>
<dbReference type="OrthoDB" id="3164835at2759"/>
<gene>
    <name evidence="3" type="ORF">A0H81_06323</name>
</gene>
<accession>A0A1C7MBE7</accession>
<dbReference type="AlphaFoldDB" id="A0A1C7MBE7"/>
<dbReference type="PROSITE" id="PS50097">
    <property type="entry name" value="BTB"/>
    <property type="match status" value="2"/>
</dbReference>
<dbReference type="InterPro" id="IPR011333">
    <property type="entry name" value="SKP1/BTB/POZ_sf"/>
</dbReference>